<gene>
    <name evidence="2" type="ORF">GQ466_03185</name>
</gene>
<accession>A0A6I4W0J7</accession>
<protein>
    <submittedName>
        <fullName evidence="2">NDP-hexose 2,3-dehydratase</fullName>
    </submittedName>
</protein>
<dbReference type="Gene3D" id="3.90.79.40">
    <property type="entry name" value="EvaA sugar 2,3-dehydratase subunit"/>
    <property type="match status" value="2"/>
</dbReference>
<evidence type="ECO:0000313" key="3">
    <source>
        <dbReference type="Proteomes" id="UP000431901"/>
    </source>
</evidence>
<reference evidence="2 3" key="1">
    <citation type="submission" date="2019-12" db="EMBL/GenBank/DDBJ databases">
        <title>Nocardia macrotermitis sp. nov. and Nocardia aurantia sp. nov., isolated from the gut of the fungus growing-termite Macrotermes natalensis.</title>
        <authorList>
            <person name="Christine B."/>
            <person name="Rene B."/>
        </authorList>
    </citation>
    <scope>NUCLEOTIDE SEQUENCE [LARGE SCALE GENOMIC DNA]</scope>
    <source>
        <strain evidence="2 3">DSM 102126</strain>
    </source>
</reference>
<dbReference type="InterPro" id="IPR038153">
    <property type="entry name" value="EvaA-like_sf"/>
</dbReference>
<dbReference type="EMBL" id="WUTW01000001">
    <property type="protein sequence ID" value="MXQ63033.1"/>
    <property type="molecule type" value="Genomic_DNA"/>
</dbReference>
<dbReference type="GO" id="GO:0016829">
    <property type="term" value="F:lyase activity"/>
    <property type="evidence" value="ECO:0007669"/>
    <property type="project" value="InterPro"/>
</dbReference>
<dbReference type="OrthoDB" id="9814961at2"/>
<evidence type="ECO:0000259" key="1">
    <source>
        <dbReference type="Pfam" id="PF03559"/>
    </source>
</evidence>
<organism evidence="2 3">
    <name type="scientific">Actinomadura rayongensis</name>
    <dbReference type="NCBI Taxonomy" id="1429076"/>
    <lineage>
        <taxon>Bacteria</taxon>
        <taxon>Bacillati</taxon>
        <taxon>Actinomycetota</taxon>
        <taxon>Actinomycetes</taxon>
        <taxon>Streptosporangiales</taxon>
        <taxon>Thermomonosporaceae</taxon>
        <taxon>Actinomadura</taxon>
    </lineage>
</organism>
<dbReference type="Pfam" id="PF03559">
    <property type="entry name" value="Hexose_dehydrat"/>
    <property type="match status" value="2"/>
</dbReference>
<sequence length="455" mass="51712">MPPLLVPRRDDALPERLARSAAERRGTLIRTEEVLGWIDERRRANRFRVERIPFEAMRGWSFDPSTGNLGHDSGRFYTVEGYHVTIGRGVEREWRQPILNQPEHAILGLLTKTFDGVLHVLMQAKMEPGNCNLVQLSPTVQATWSNYTKVHKGGDVRYLEYFLGPRRGRVLADSLQSEQGTWFDRKTNRNIVVEVDGDVPEHPDFCWLTLGQIGSLLRQDNVINMDARSALSIVPFTSGADAALHADTDVLSWFTGMRTFYDLRAERIPLAEVPHWKRGPDSIDHEDGRHFSIVAVEVEADTREITAWTQPLLRPCSEGVACFLTRTFDGVPHYLARARVEGGFVDTVELGPTVLCQPEDYAHLPAADRPPYLDLVLSADPARIRFDARQSEEGGRFLDAVLRYQVIEIDDLPYDPPDDYCWVTRDQLRAFVQHGHYLNVQARTLLTALNSMEET</sequence>
<dbReference type="Proteomes" id="UP000431901">
    <property type="component" value="Unassembled WGS sequence"/>
</dbReference>
<keyword evidence="3" id="KW-1185">Reference proteome</keyword>
<name>A0A6I4W0J7_9ACTN</name>
<dbReference type="RefSeq" id="WP_161101245.1">
    <property type="nucleotide sequence ID" value="NZ_JBHLYI010000002.1"/>
</dbReference>
<feature type="domain" description="dTDP-4-dehydro-6-deoxy-alpha-D-glucopyranose 2,3-dehydratase" evidence="1">
    <location>
        <begin position="248"/>
        <end position="449"/>
    </location>
</feature>
<comment type="caution">
    <text evidence="2">The sequence shown here is derived from an EMBL/GenBank/DDBJ whole genome shotgun (WGS) entry which is preliminary data.</text>
</comment>
<proteinExistence type="predicted"/>
<evidence type="ECO:0000313" key="2">
    <source>
        <dbReference type="EMBL" id="MXQ63033.1"/>
    </source>
</evidence>
<feature type="domain" description="dTDP-4-dehydro-6-deoxy-alpha-D-glucopyranose 2,3-dehydratase" evidence="1">
    <location>
        <begin position="31"/>
        <end position="233"/>
    </location>
</feature>
<dbReference type="AlphaFoldDB" id="A0A6I4W0J7"/>
<dbReference type="InterPro" id="IPR005212">
    <property type="entry name" value="EvaA-like"/>
</dbReference>